<keyword evidence="3" id="KW-0732">Signal</keyword>
<dbReference type="PANTHER" id="PTHR10009:SF18">
    <property type="entry name" value="PROTEIN YELLOW-LIKE PROTEIN"/>
    <property type="match status" value="1"/>
</dbReference>
<dbReference type="EMBL" id="SORE01000001">
    <property type="protein sequence ID" value="TDY54926.1"/>
    <property type="molecule type" value="Genomic_DNA"/>
</dbReference>
<comment type="subcellular location">
    <subcellularLocation>
        <location evidence="1">Secreted</location>
    </subcellularLocation>
</comment>
<dbReference type="InterPro" id="IPR011042">
    <property type="entry name" value="6-blade_b-propeller_TolB-like"/>
</dbReference>
<dbReference type="AlphaFoldDB" id="A0A4R8M0X7"/>
<evidence type="ECO:0000256" key="2">
    <source>
        <dbReference type="ARBA" id="ARBA00022525"/>
    </source>
</evidence>
<comment type="caution">
    <text evidence="4">The sequence shown here is derived from an EMBL/GenBank/DDBJ whole genome shotgun (WGS) entry which is preliminary data.</text>
</comment>
<evidence type="ECO:0000313" key="5">
    <source>
        <dbReference type="Proteomes" id="UP000295509"/>
    </source>
</evidence>
<evidence type="ECO:0000313" key="4">
    <source>
        <dbReference type="EMBL" id="TDY54926.1"/>
    </source>
</evidence>
<dbReference type="Proteomes" id="UP000295509">
    <property type="component" value="Unassembled WGS sequence"/>
</dbReference>
<proteinExistence type="predicted"/>
<dbReference type="Gene3D" id="2.120.10.30">
    <property type="entry name" value="TolB, C-terminal domain"/>
    <property type="match status" value="1"/>
</dbReference>
<dbReference type="Pfam" id="PF03022">
    <property type="entry name" value="MRJP"/>
    <property type="match status" value="1"/>
</dbReference>
<dbReference type="RefSeq" id="WP_243849242.1">
    <property type="nucleotide sequence ID" value="NZ_JBHLUW010000027.1"/>
</dbReference>
<dbReference type="InterPro" id="IPR017996">
    <property type="entry name" value="MRJP/yellow-related"/>
</dbReference>
<accession>A0A4R8M0X7</accession>
<dbReference type="PANTHER" id="PTHR10009">
    <property type="entry name" value="PROTEIN YELLOW-RELATED"/>
    <property type="match status" value="1"/>
</dbReference>
<dbReference type="GO" id="GO:0005576">
    <property type="term" value="C:extracellular region"/>
    <property type="evidence" value="ECO:0007669"/>
    <property type="project" value="UniProtKB-SubCell"/>
</dbReference>
<organism evidence="4 5">
    <name type="scientific">Paraburkholderia rhizosphaerae</name>
    <dbReference type="NCBI Taxonomy" id="480658"/>
    <lineage>
        <taxon>Bacteria</taxon>
        <taxon>Pseudomonadati</taxon>
        <taxon>Pseudomonadota</taxon>
        <taxon>Betaproteobacteria</taxon>
        <taxon>Burkholderiales</taxon>
        <taxon>Burkholderiaceae</taxon>
        <taxon>Paraburkholderia</taxon>
    </lineage>
</organism>
<feature type="signal peptide" evidence="3">
    <location>
        <begin position="1"/>
        <end position="24"/>
    </location>
</feature>
<keyword evidence="5" id="KW-1185">Reference proteome</keyword>
<evidence type="ECO:0000256" key="3">
    <source>
        <dbReference type="SAM" id="SignalP"/>
    </source>
</evidence>
<evidence type="ECO:0000256" key="1">
    <source>
        <dbReference type="ARBA" id="ARBA00004613"/>
    </source>
</evidence>
<protein>
    <submittedName>
        <fullName evidence="4">Major royal jelly protein</fullName>
    </submittedName>
</protein>
<feature type="chain" id="PRO_5020441277" evidence="3">
    <location>
        <begin position="25"/>
        <end position="396"/>
    </location>
</feature>
<keyword evidence="2" id="KW-0964">Secreted</keyword>
<gene>
    <name evidence="4" type="ORF">BX592_101382</name>
</gene>
<reference evidence="4 5" key="1">
    <citation type="submission" date="2019-03" db="EMBL/GenBank/DDBJ databases">
        <title>Genomic Encyclopedia of Type Strains, Phase III (KMG-III): the genomes of soil and plant-associated and newly described type strains.</title>
        <authorList>
            <person name="Whitman W."/>
        </authorList>
    </citation>
    <scope>NUCLEOTIDE SEQUENCE [LARGE SCALE GENOMIC DNA]</scope>
    <source>
        <strain evidence="4 5">LMG 29544</strain>
    </source>
</reference>
<sequence>MNLNQHATAAAIAAVLFAALPGHAYGQASRDDGASLPEERSIGHIEAVHEFYGAMPSGVAKAPNGRLFVNYPHWGDDVPYSVGEIVGGHVVPYPNEQINRPDPTHPATSLLSVQNIVADYRNRLWILDTAAPKYTPPVQGGAKLVAVDMTTNKVVKTIIFKPNVLLPMSYIDDVQFDFRYGKEGFAYLSDSSPSGPGGIIVVDLASGDAWRTLEAHPSTQGDPSFVPVVEGIEMMEDGPDGRPQPVRVAADGLALSPDGDILYFSPMTSRHLYSVATRFLRDRNAEDGEVEASVRDLGEKGASDGITSDASGAVYAGDYERNSIRKMLPDGTWVTIAHDPRILWPDTLSIGTDGYLYFTANQLNRQAQFNHGRDLRKKPYTLFRIKINAQPLELKP</sequence>
<name>A0A4R8M0X7_9BURK</name>
<dbReference type="SUPFAM" id="SSF63829">
    <property type="entry name" value="Calcium-dependent phosphotriesterase"/>
    <property type="match status" value="1"/>
</dbReference>